<sequence length="260" mass="27177">MESTRNCARRIFWPLEGADSPPAPSARAGASKPPGQGRRAAEAGAPGPPARPPRSLRADAPRRSLETQTACHHAAVLRLQKDGLRTSTNNLTSQAVAFVLFSLDPVPHRPLTHSCQPPRRGKVPGQRGQSPGNATRLTCAPGSRQAGLRWGAGGEGARPRSRASLSRGATSVGREAAVARDRAPGQGRQQTSAGAAQEADRCPRGETDSSPAFPFALVPPPVLFALQQRSWALFGLKMSVSAGWAQVGGGGRAEPDSSRA</sequence>
<organism evidence="2 3">
    <name type="scientific">Delphinapterus leucas</name>
    <name type="common">Beluga whale</name>
    <dbReference type="NCBI Taxonomy" id="9749"/>
    <lineage>
        <taxon>Eukaryota</taxon>
        <taxon>Metazoa</taxon>
        <taxon>Chordata</taxon>
        <taxon>Craniata</taxon>
        <taxon>Vertebrata</taxon>
        <taxon>Euteleostomi</taxon>
        <taxon>Mammalia</taxon>
        <taxon>Eutheria</taxon>
        <taxon>Laurasiatheria</taxon>
        <taxon>Artiodactyla</taxon>
        <taxon>Whippomorpha</taxon>
        <taxon>Cetacea</taxon>
        <taxon>Odontoceti</taxon>
        <taxon>Monodontidae</taxon>
        <taxon>Delphinapterus</taxon>
    </lineage>
</organism>
<dbReference type="InParanoid" id="A0A7F8K7K4"/>
<proteinExistence type="predicted"/>
<dbReference type="RefSeq" id="XP_030616570.1">
    <property type="nucleotide sequence ID" value="XM_030760710.1"/>
</dbReference>
<feature type="compositionally biased region" description="Low complexity" evidence="1">
    <location>
        <begin position="17"/>
        <end position="45"/>
    </location>
</feature>
<keyword evidence="2" id="KW-1185">Reference proteome</keyword>
<dbReference type="KEGG" id="dle:115802321"/>
<dbReference type="AlphaFoldDB" id="A0A7F8K7K4"/>
<feature type="region of interest" description="Disordered" evidence="1">
    <location>
        <begin position="1"/>
        <end position="63"/>
    </location>
</feature>
<feature type="compositionally biased region" description="Basic and acidic residues" evidence="1">
    <location>
        <begin position="198"/>
        <end position="207"/>
    </location>
</feature>
<protein>
    <submittedName>
        <fullName evidence="3">Uncharacterized protein LOC115802321</fullName>
    </submittedName>
</protein>
<accession>A0A7F8K7K4</accession>
<dbReference type="GeneID" id="115802321"/>
<evidence type="ECO:0000313" key="2">
    <source>
        <dbReference type="Proteomes" id="UP000248483"/>
    </source>
</evidence>
<dbReference type="Proteomes" id="UP000248483">
    <property type="component" value="Unplaced"/>
</dbReference>
<feature type="compositionally biased region" description="Polar residues" evidence="1">
    <location>
        <begin position="127"/>
        <end position="136"/>
    </location>
</feature>
<evidence type="ECO:0000256" key="1">
    <source>
        <dbReference type="SAM" id="MobiDB-lite"/>
    </source>
</evidence>
<evidence type="ECO:0000313" key="3">
    <source>
        <dbReference type="RefSeq" id="XP_030616570.1"/>
    </source>
</evidence>
<gene>
    <name evidence="3" type="primary">LOC115802321</name>
</gene>
<reference evidence="3" key="1">
    <citation type="submission" date="2025-08" db="UniProtKB">
        <authorList>
            <consortium name="RefSeq"/>
        </authorList>
    </citation>
    <scope>IDENTIFICATION</scope>
    <source>
        <tissue evidence="3">Blood</tissue>
    </source>
</reference>
<name>A0A7F8K7K4_DELLE</name>
<feature type="region of interest" description="Disordered" evidence="1">
    <location>
        <begin position="111"/>
        <end position="208"/>
    </location>
</feature>